<name>A0ACB9D0Z1_CICIN</name>
<dbReference type="Proteomes" id="UP001055811">
    <property type="component" value="Linkage Group LG05"/>
</dbReference>
<reference evidence="1 2" key="2">
    <citation type="journal article" date="2022" name="Mol. Ecol. Resour.">
        <title>The genomes of chicory, endive, great burdock and yacon provide insights into Asteraceae paleo-polyploidization history and plant inulin production.</title>
        <authorList>
            <person name="Fan W."/>
            <person name="Wang S."/>
            <person name="Wang H."/>
            <person name="Wang A."/>
            <person name="Jiang F."/>
            <person name="Liu H."/>
            <person name="Zhao H."/>
            <person name="Xu D."/>
            <person name="Zhang Y."/>
        </authorList>
    </citation>
    <scope>NUCLEOTIDE SEQUENCE [LARGE SCALE GENOMIC DNA]</scope>
    <source>
        <strain evidence="2">cv. Punajuju</strain>
        <tissue evidence="1">Leaves</tissue>
    </source>
</reference>
<organism evidence="1 2">
    <name type="scientific">Cichorium intybus</name>
    <name type="common">Chicory</name>
    <dbReference type="NCBI Taxonomy" id="13427"/>
    <lineage>
        <taxon>Eukaryota</taxon>
        <taxon>Viridiplantae</taxon>
        <taxon>Streptophyta</taxon>
        <taxon>Embryophyta</taxon>
        <taxon>Tracheophyta</taxon>
        <taxon>Spermatophyta</taxon>
        <taxon>Magnoliopsida</taxon>
        <taxon>eudicotyledons</taxon>
        <taxon>Gunneridae</taxon>
        <taxon>Pentapetalae</taxon>
        <taxon>asterids</taxon>
        <taxon>campanulids</taxon>
        <taxon>Asterales</taxon>
        <taxon>Asteraceae</taxon>
        <taxon>Cichorioideae</taxon>
        <taxon>Cichorieae</taxon>
        <taxon>Cichoriinae</taxon>
        <taxon>Cichorium</taxon>
    </lineage>
</organism>
<keyword evidence="2" id="KW-1185">Reference proteome</keyword>
<sequence length="388" mass="42858">MSSEFRIPAELRRRSFQGVANEEINITGEKGRCESVEASFGDKRYVLRVSEVEGKLFKPCRLDKGGDYNLSPEREAVGDSEEDKDWENSDSFSDEDQLISSDDGKNGGFSDEDDEQFNLDDDAVSVVRESVFENAINTSTTRAGEKSETHAMGGDEIQDAITTSPKRAEDQNHATDEDEELIVQETVHEVAFIEPPAQDGHKNDGHATVVHLPDAGDTPKKQEVNGTDPVIGFYACDLNQACSMGVSLSNHGSILKAPPAHVGDKKERNITIDVTLEENDTNKIQKQVDVGDKKQLNTVDVALDVEEPNKKQIQVEENNIDVALDKPGTPNLSFHNIPIGFIPDLLCTNEINHPNIKPIEPTFKPIEPKPIEPGDETTKYYAENSNIE</sequence>
<protein>
    <submittedName>
        <fullName evidence="1">Uncharacterized protein</fullName>
    </submittedName>
</protein>
<evidence type="ECO:0000313" key="1">
    <source>
        <dbReference type="EMBL" id="KAI3740105.1"/>
    </source>
</evidence>
<reference evidence="2" key="1">
    <citation type="journal article" date="2022" name="Mol. Ecol. Resour.">
        <title>The genomes of chicory, endive, great burdock and yacon provide insights into Asteraceae palaeo-polyploidization history and plant inulin production.</title>
        <authorList>
            <person name="Fan W."/>
            <person name="Wang S."/>
            <person name="Wang H."/>
            <person name="Wang A."/>
            <person name="Jiang F."/>
            <person name="Liu H."/>
            <person name="Zhao H."/>
            <person name="Xu D."/>
            <person name="Zhang Y."/>
        </authorList>
    </citation>
    <scope>NUCLEOTIDE SEQUENCE [LARGE SCALE GENOMIC DNA]</scope>
    <source>
        <strain evidence="2">cv. Punajuju</strain>
    </source>
</reference>
<evidence type="ECO:0000313" key="2">
    <source>
        <dbReference type="Proteomes" id="UP001055811"/>
    </source>
</evidence>
<dbReference type="EMBL" id="CM042013">
    <property type="protein sequence ID" value="KAI3740105.1"/>
    <property type="molecule type" value="Genomic_DNA"/>
</dbReference>
<gene>
    <name evidence="1" type="ORF">L2E82_30523</name>
</gene>
<proteinExistence type="predicted"/>
<accession>A0ACB9D0Z1</accession>
<comment type="caution">
    <text evidence="1">The sequence shown here is derived from an EMBL/GenBank/DDBJ whole genome shotgun (WGS) entry which is preliminary data.</text>
</comment>